<dbReference type="NCBIfam" id="NF007943">
    <property type="entry name" value="PRK10662.1"/>
    <property type="match status" value="1"/>
</dbReference>
<accession>A0ABZ3B7B6</accession>
<dbReference type="PANTHER" id="PTHR22935:SF95">
    <property type="entry name" value="BETA-LACTAMASE-LIKE 1-RELATED"/>
    <property type="match status" value="1"/>
</dbReference>
<evidence type="ECO:0000256" key="2">
    <source>
        <dbReference type="SAM" id="SignalP"/>
    </source>
</evidence>
<proteinExistence type="inferred from homology"/>
<keyword evidence="2" id="KW-0732">Signal</keyword>
<reference evidence="4 5" key="1">
    <citation type="submission" date="2024-04" db="EMBL/GenBank/DDBJ databases">
        <title>Kosakonia calanthae sp. nov., a halophilic bacterium isolated from leaves of Calanthe tiplacata.</title>
        <authorList>
            <person name="Wu P."/>
        </authorList>
    </citation>
    <scope>NUCLEOTIDE SEQUENCE [LARGE SCALE GENOMIC DNA]</scope>
    <source>
        <strain evidence="4 5">BYX6</strain>
    </source>
</reference>
<evidence type="ECO:0000313" key="4">
    <source>
        <dbReference type="EMBL" id="WZV97368.1"/>
    </source>
</evidence>
<dbReference type="EMBL" id="CP151800">
    <property type="protein sequence ID" value="WZV97368.1"/>
    <property type="molecule type" value="Genomic_DNA"/>
</dbReference>
<dbReference type="EC" id="3.4.-.-" evidence="4"/>
<gene>
    <name evidence="4" type="primary">ampH</name>
    <name evidence="4" type="ORF">AAEY27_17105</name>
</gene>
<organism evidence="4 5">
    <name type="scientific">Kosakonia calanthes</name>
    <dbReference type="NCBI Taxonomy" id="3139408"/>
    <lineage>
        <taxon>Bacteria</taxon>
        <taxon>Pseudomonadati</taxon>
        <taxon>Pseudomonadota</taxon>
        <taxon>Gammaproteobacteria</taxon>
        <taxon>Enterobacterales</taxon>
        <taxon>Enterobacteriaceae</taxon>
        <taxon>Kosakonia</taxon>
    </lineage>
</organism>
<dbReference type="InterPro" id="IPR001466">
    <property type="entry name" value="Beta-lactam-related"/>
</dbReference>
<dbReference type="Gene3D" id="3.40.710.10">
    <property type="entry name" value="DD-peptidase/beta-lactamase superfamily"/>
    <property type="match status" value="1"/>
</dbReference>
<sequence length="385" mass="41827">MKRCLLFSAMLFALSLTSVQAAQQSPDPVFASDIVDRYANHIFYGSGATGMALVVIDGNQRVFRSYGETRPGNDVRPQLDSVIRIASLSKLMTSEMLVKLLDQGRVRLDDPLSKYAPPGTRVPTYQGEPITLVNLATHTSSLPREQPGGAAKRPVFVWPTQEQRWSWLSTAALKTAPGTQAAYSNLAFDLLADALAKAGGKPYPQLFEEQITRPLGMKDTTFTPSPDQCKRLMVAEKGASPCNNTLAAIGSGGVYSTPGDMMRWMQQFLSSDFYTRNAQADRMQTLIYPRNQLTKVIGMDVPGKADALGLGWVYMAPKEGHPGIIQKTGGGGGFITYMAMVPQHNVGVFVVITRSPLTRFTNMSDGVNDLVSELSSNKPVVIPAS</sequence>
<protein>
    <submittedName>
        <fullName evidence="4">D-alanyl-D-alanine-carboxypeptidase/endopeptidase AmpH</fullName>
        <ecNumber evidence="4">3.4.-.-</ecNumber>
    </submittedName>
</protein>
<feature type="chain" id="PRO_5047236278" evidence="2">
    <location>
        <begin position="22"/>
        <end position="385"/>
    </location>
</feature>
<dbReference type="Proteomes" id="UP001466893">
    <property type="component" value="Chromosome"/>
</dbReference>
<feature type="signal peptide" evidence="2">
    <location>
        <begin position="1"/>
        <end position="21"/>
    </location>
</feature>
<feature type="domain" description="Beta-lactamase-related" evidence="3">
    <location>
        <begin position="47"/>
        <end position="357"/>
    </location>
</feature>
<evidence type="ECO:0000313" key="5">
    <source>
        <dbReference type="Proteomes" id="UP001466893"/>
    </source>
</evidence>
<dbReference type="InterPro" id="IPR012338">
    <property type="entry name" value="Beta-lactam/transpept-like"/>
</dbReference>
<dbReference type="RefSeq" id="WP_342321973.1">
    <property type="nucleotide sequence ID" value="NZ_CP151800.1"/>
</dbReference>
<dbReference type="PANTHER" id="PTHR22935">
    <property type="entry name" value="PENICILLIN-BINDING PROTEIN"/>
    <property type="match status" value="1"/>
</dbReference>
<dbReference type="Pfam" id="PF00144">
    <property type="entry name" value="Beta-lactamase"/>
    <property type="match status" value="1"/>
</dbReference>
<keyword evidence="4" id="KW-0378">Hydrolase</keyword>
<dbReference type="SUPFAM" id="SSF56601">
    <property type="entry name" value="beta-lactamase/transpeptidase-like"/>
    <property type="match status" value="1"/>
</dbReference>
<name>A0ABZ3B7B6_9ENTR</name>
<dbReference type="GO" id="GO:0016787">
    <property type="term" value="F:hydrolase activity"/>
    <property type="evidence" value="ECO:0007669"/>
    <property type="project" value="UniProtKB-KW"/>
</dbReference>
<evidence type="ECO:0000256" key="1">
    <source>
        <dbReference type="ARBA" id="ARBA00038473"/>
    </source>
</evidence>
<comment type="similarity">
    <text evidence="1">Belongs to the beta-lactamase family.</text>
</comment>
<dbReference type="InterPro" id="IPR051478">
    <property type="entry name" value="Beta-lactamase-like_AB/R"/>
</dbReference>
<keyword evidence="5" id="KW-1185">Reference proteome</keyword>
<evidence type="ECO:0000259" key="3">
    <source>
        <dbReference type="Pfam" id="PF00144"/>
    </source>
</evidence>